<name>A0A8F2E6S7_9CAUD</name>
<protein>
    <submittedName>
        <fullName evidence="2">Uncharacterized protein</fullName>
    </submittedName>
</protein>
<sequence length="54" mass="5870">MSTDVPRQHDGHEAATPPEADPVIQQETREHNPAEQVQPPDADAEDLYGPPPGM</sequence>
<dbReference type="GeneID" id="77931584"/>
<evidence type="ECO:0000313" key="2">
    <source>
        <dbReference type="EMBL" id="QWT29892.1"/>
    </source>
</evidence>
<reference evidence="2" key="1">
    <citation type="submission" date="2021-03" db="EMBL/GenBank/DDBJ databases">
        <authorList>
            <person name="Alqahtani R."/>
            <person name="Behailu E."/>
            <person name="Cappabianca D.W."/>
            <person name="Csanadi-Schwartz K.M."/>
            <person name="Dalal A.S."/>
            <person name="Fahim M.S."/>
            <person name="Franklin J.M."/>
            <person name="Gluckman M.H."/>
            <person name="Levine C.J."/>
            <person name="Martin N."/>
            <person name="Milza N."/>
            <person name="Najmabadi R."/>
            <person name="Newman A.M."/>
            <person name="Pajunar M."/>
            <person name="Qalawee I."/>
            <person name="Rizvi A."/>
            <person name="Samuel A."/>
            <person name="Smith A."/>
            <person name="Swann F.E."/>
            <person name="Sweeney P."/>
            <person name="Torres N.R."/>
            <person name="Ventrone L."/>
            <person name="Ventura L."/>
            <person name="Wroe M."/>
            <person name="Acquaye N.A."/>
            <person name="Agnes T.J."/>
            <person name="Ahmed A."/>
            <person name="Ahmed S."/>
            <person name="Amodu B.A."/>
            <person name="Arefeayne N.F."/>
            <person name="Asamoah-Frimpong E.A."/>
            <person name="Attaran A."/>
            <person name="Barragan J.M."/>
            <person name="Baumgarten L.N."/>
            <person name="Berhane B."/>
            <person name="Beyene A."/>
            <person name="Bhattarai B."/>
            <person name="Biondokin D.V."/>
            <person name="Boone B.K."/>
            <person name="Burney S.Z."/>
            <person name="Cayanan J.-R.T."/>
            <person name="Cesta G."/>
            <person name="Chang J."/>
            <person name="Chavez J."/>
            <person name="Chorbajian C."/>
            <person name="Christian S."/>
            <person name="Corns J.R."/>
            <person name="Corns N.R."/>
            <person name="Cowan J.T."/>
            <person name="Coyne C."/>
            <person name="Dadzie B."/>
            <person name="Datu D.-L.V."/>
            <person name="Deng B.C."/>
            <person name="Der L."/>
            <person name="Dickerson K."/>
            <person name="Dozier E."/>
            <person name="Egbunine A.O."/>
            <person name="Farooq M."/>
            <person name="Fonge A.E."/>
            <person name="Ghomsi-Nono M.P."/>
            <person name="Giampietro H."/>
            <person name="Gunnison R.P."/>
            <person name="Han S.H."/>
            <person name="Hennigan A.J."/>
            <person name="Hong A.N."/>
            <person name="Ijomor E.C."/>
            <person name="Jalali A."/>
            <person name="Jamil T.Z."/>
            <person name="Jenkins C.R."/>
            <person name="Joseph M.A."/>
            <person name="Jowanowitch O.J."/>
            <person name="Kang D."/>
            <person name="Khan A."/>
            <person name="Khan Z.K."/>
            <person name="Kiewe T."/>
            <person name="Kjerulf A.B."/>
            <person name="Kolosey V."/>
            <person name="Kurup M."/>
            <person name="Lee V.H."/>
            <person name="Llontop-Maldonado V."/>
            <person name="Long P."/>
            <person name="Lu N."/>
            <person name="Majekodunmi A."/>
            <person name="Malik H.W."/>
            <person name="Marcellino S.C."/>
            <person name="Martinez L.A."/>
            <person name="Meher F.N."/>
            <person name="Michelin M.A."/>
            <person name="Mitchell K.G."/>
            <person name="Mullens W.J."/>
            <person name="Nwakama C."/>
            <person name="Nwosu F.T."/>
            <person name="Oboh E.C."/>
            <person name="Odujinrin O."/>
            <person name="Ogunsan O."/>
            <person name="O'Neill K."/>
            <person name="Oxlaj J.A."/>
            <person name="Patel A.K."/>
            <person name="Patel B.R."/>
            <person name="Pham Q."/>
            <person name="Porter J."/>
            <person name="Portes J."/>
            <person name="Prokopenko A."/>
            <person name="Quraishi M."/>
            <person name="Qureshi M.-A."/>
            <person name="Rivera A."/>
            <person name="Rubalsky V."/>
            <person name="Saikali Y."/>
            <person name="Saqaf K."/>
            <person name="Saroya S.R."/>
            <person name="Seas A."/>
            <person name="Shadrick R.E."/>
            <person name="Sharda N."/>
            <person name="Sigindere M.T."/>
            <person name="Simbi V.G."/>
            <person name="Thuzar C."/>
            <person name="Tran K."/>
            <person name="Tran V.D."/>
            <person name="Trang W."/>
            <person name="Vaishnav N."/>
            <person name="Vuong K."/>
            <person name="Walker C."/>
            <person name="Wallace S.A."/>
            <person name="Warfield J.C."/>
            <person name="Wikina T."/>
            <person name="Wobbeking F.T."/>
            <person name="Worrent L.D."/>
            <person name="Yan T."/>
            <person name="Zehra A."/>
            <person name="Avazpour P."/>
            <person name="Kim F.M."/>
            <person name="Mason K."/>
            <person name="Nguyen D.A."/>
            <person name="Pettit S.M."/>
            <person name="Zhou O.J."/>
            <person name="Brissett D.L."/>
            <person name="Gualtieri C."/>
            <person name="Hufford T.M."/>
            <person name="Ko J.M."/>
            <person name="Novak J.K."/>
            <person name="Smith Z.M."/>
            <person name="Mayer-Bacon C."/>
            <person name="Erill I."/>
            <person name="Caruso S.M."/>
            <person name="Garlena R.A."/>
            <person name="Russell D.A."/>
            <person name="Pope W.H."/>
            <person name="Jacobs-Sera D."/>
            <person name="Hatfull G.F."/>
        </authorList>
    </citation>
    <scope>NUCLEOTIDE SEQUENCE</scope>
</reference>
<dbReference type="RefSeq" id="YP_010655717.1">
    <property type="nucleotide sequence ID" value="NC_070830.1"/>
</dbReference>
<dbReference type="KEGG" id="vg:77931584"/>
<feature type="compositionally biased region" description="Basic and acidic residues" evidence="1">
    <location>
        <begin position="1"/>
        <end position="13"/>
    </location>
</feature>
<dbReference type="Proteomes" id="UP000683386">
    <property type="component" value="Segment"/>
</dbReference>
<feature type="region of interest" description="Disordered" evidence="1">
    <location>
        <begin position="1"/>
        <end position="54"/>
    </location>
</feature>
<evidence type="ECO:0000313" key="3">
    <source>
        <dbReference type="Proteomes" id="UP000683386"/>
    </source>
</evidence>
<evidence type="ECO:0000256" key="1">
    <source>
        <dbReference type="SAM" id="MobiDB-lite"/>
    </source>
</evidence>
<keyword evidence="3" id="KW-1185">Reference proteome</keyword>
<accession>A0A8F2E6S7</accession>
<organism evidence="2 3">
    <name type="scientific">Streptomyces phage KimJongPhill</name>
    <dbReference type="NCBI Taxonomy" id="2848886"/>
    <lineage>
        <taxon>Viruses</taxon>
        <taxon>Duplodnaviria</taxon>
        <taxon>Heunggongvirae</taxon>
        <taxon>Uroviricota</taxon>
        <taxon>Caudoviricetes</taxon>
        <taxon>Zukovirus</taxon>
        <taxon>Zukovirus phill</taxon>
    </lineage>
</organism>
<proteinExistence type="predicted"/>
<gene>
    <name evidence="2" type="primary">112</name>
    <name evidence="2" type="ORF">SEA_KIMJONGPHILL_112</name>
</gene>
<dbReference type="EMBL" id="MW822144">
    <property type="protein sequence ID" value="QWT29892.1"/>
    <property type="molecule type" value="Genomic_DNA"/>
</dbReference>